<feature type="region of interest" description="Disordered" evidence="5">
    <location>
        <begin position="573"/>
        <end position="604"/>
    </location>
</feature>
<dbReference type="InterPro" id="IPR045353">
    <property type="entry name" value="LAIKA"/>
</dbReference>
<feature type="region of interest" description="Disordered" evidence="5">
    <location>
        <begin position="260"/>
        <end position="339"/>
    </location>
</feature>
<dbReference type="Gene3D" id="1.10.720.30">
    <property type="entry name" value="SAP domain"/>
    <property type="match status" value="1"/>
</dbReference>
<reference evidence="7 8" key="1">
    <citation type="submission" date="2024-02" db="EMBL/GenBank/DDBJ databases">
        <title>Chromosome-scale genome assembly of the rough periwinkle Littorina saxatilis.</title>
        <authorList>
            <person name="De Jode A."/>
            <person name="Faria R."/>
            <person name="Formenti G."/>
            <person name="Sims Y."/>
            <person name="Smith T.P."/>
            <person name="Tracey A."/>
            <person name="Wood J.M.D."/>
            <person name="Zagrodzka Z.B."/>
            <person name="Johannesson K."/>
            <person name="Butlin R.K."/>
            <person name="Leder E.H."/>
        </authorList>
    </citation>
    <scope>NUCLEOTIDE SEQUENCE [LARGE SCALE GENOMIC DNA]</scope>
    <source>
        <strain evidence="7">Snail1</strain>
        <tissue evidence="7">Muscle</tissue>
    </source>
</reference>
<organism evidence="7 8">
    <name type="scientific">Littorina saxatilis</name>
    <dbReference type="NCBI Taxonomy" id="31220"/>
    <lineage>
        <taxon>Eukaryota</taxon>
        <taxon>Metazoa</taxon>
        <taxon>Spiralia</taxon>
        <taxon>Lophotrochozoa</taxon>
        <taxon>Mollusca</taxon>
        <taxon>Gastropoda</taxon>
        <taxon>Caenogastropoda</taxon>
        <taxon>Littorinimorpha</taxon>
        <taxon>Littorinoidea</taxon>
        <taxon>Littorinidae</taxon>
        <taxon>Littorina</taxon>
    </lineage>
</organism>
<dbReference type="GO" id="GO:0006355">
    <property type="term" value="P:regulation of DNA-templated transcription"/>
    <property type="evidence" value="ECO:0007669"/>
    <property type="project" value="InterPro"/>
</dbReference>
<dbReference type="Gene3D" id="2.40.50.140">
    <property type="entry name" value="Nucleic acid-binding proteins"/>
    <property type="match status" value="1"/>
</dbReference>
<dbReference type="Pfam" id="PF14444">
    <property type="entry name" value="S1-like"/>
    <property type="match status" value="1"/>
</dbReference>
<keyword evidence="4" id="KW-0175">Coiled coil</keyword>
<keyword evidence="2" id="KW-0963">Cytoplasm</keyword>
<dbReference type="InterPro" id="IPR012340">
    <property type="entry name" value="NA-bd_OB-fold"/>
</dbReference>
<dbReference type="PROSITE" id="PS50800">
    <property type="entry name" value="SAP"/>
    <property type="match status" value="1"/>
</dbReference>
<dbReference type="InterPro" id="IPR025223">
    <property type="entry name" value="S1-like_RNA-bd_dom"/>
</dbReference>
<dbReference type="SMART" id="SM00513">
    <property type="entry name" value="SAP"/>
    <property type="match status" value="1"/>
</dbReference>
<evidence type="ECO:0000259" key="6">
    <source>
        <dbReference type="PROSITE" id="PS50800"/>
    </source>
</evidence>
<dbReference type="InterPro" id="IPR025954">
    <property type="entry name" value="DBC1/CARP1_inactive_NUDIX"/>
</dbReference>
<dbReference type="PANTHER" id="PTHR14304">
    <property type="entry name" value="CELL DIVISION CYCLE AND APOPTOSIS REGULATOR PROTEIN"/>
    <property type="match status" value="1"/>
</dbReference>
<protein>
    <recommendedName>
        <fullName evidence="6">SAP domain-containing protein</fullName>
    </recommendedName>
</protein>
<feature type="compositionally biased region" description="Basic and acidic residues" evidence="5">
    <location>
        <begin position="289"/>
        <end position="311"/>
    </location>
</feature>
<evidence type="ECO:0000256" key="4">
    <source>
        <dbReference type="ARBA" id="ARBA00023054"/>
    </source>
</evidence>
<dbReference type="PANTHER" id="PTHR14304:SF11">
    <property type="entry name" value="SAP DOMAIN-CONTAINING PROTEIN"/>
    <property type="match status" value="1"/>
</dbReference>
<dbReference type="InterPro" id="IPR025224">
    <property type="entry name" value="CCAR1/CCAR2"/>
</dbReference>
<keyword evidence="8" id="KW-1185">Reference proteome</keyword>
<dbReference type="SUPFAM" id="SSF50249">
    <property type="entry name" value="Nucleic acid-binding proteins"/>
    <property type="match status" value="1"/>
</dbReference>
<feature type="compositionally biased region" description="Acidic residues" evidence="5">
    <location>
        <begin position="579"/>
        <end position="589"/>
    </location>
</feature>
<dbReference type="EMBL" id="JBAMIC010000002">
    <property type="protein sequence ID" value="KAK7112745.1"/>
    <property type="molecule type" value="Genomic_DNA"/>
</dbReference>
<dbReference type="GO" id="GO:0005634">
    <property type="term" value="C:nucleus"/>
    <property type="evidence" value="ECO:0007669"/>
    <property type="project" value="TreeGrafter"/>
</dbReference>
<keyword evidence="3" id="KW-0597">Phosphoprotein</keyword>
<name>A0AAN9GN58_9CAEN</name>
<dbReference type="InterPro" id="IPR003034">
    <property type="entry name" value="SAP_dom"/>
</dbReference>
<comment type="subcellular location">
    <subcellularLocation>
        <location evidence="1">Cytoplasm</location>
    </subcellularLocation>
</comment>
<dbReference type="InterPro" id="IPR036361">
    <property type="entry name" value="SAP_dom_sf"/>
</dbReference>
<dbReference type="Proteomes" id="UP001374579">
    <property type="component" value="Unassembled WGS sequence"/>
</dbReference>
<proteinExistence type="predicted"/>
<dbReference type="AlphaFoldDB" id="A0AAN9GN58"/>
<dbReference type="SMART" id="SM01122">
    <property type="entry name" value="DBC1"/>
    <property type="match status" value="1"/>
</dbReference>
<feature type="compositionally biased region" description="Gly residues" evidence="5">
    <location>
        <begin position="262"/>
        <end position="279"/>
    </location>
</feature>
<feature type="domain" description="SAP" evidence="6">
    <location>
        <begin position="604"/>
        <end position="638"/>
    </location>
</feature>
<feature type="compositionally biased region" description="Basic and acidic residues" evidence="5">
    <location>
        <begin position="774"/>
        <end position="800"/>
    </location>
</feature>
<feature type="region of interest" description="Disordered" evidence="5">
    <location>
        <begin position="651"/>
        <end position="697"/>
    </location>
</feature>
<gene>
    <name evidence="7" type="ORF">V1264_012146</name>
</gene>
<dbReference type="SUPFAM" id="SSF68906">
    <property type="entry name" value="SAP domain"/>
    <property type="match status" value="1"/>
</dbReference>
<feature type="region of interest" description="Disordered" evidence="5">
    <location>
        <begin position="773"/>
        <end position="800"/>
    </location>
</feature>
<dbReference type="Pfam" id="PF19256">
    <property type="entry name" value="LAIKA"/>
    <property type="match status" value="1"/>
</dbReference>
<sequence length="818" mass="90857">MASQFGSGNKNPPWARQATDFMTASGMANQSQVSPGMVQQPGLANNPTVYSYNSTAALQQQQQYAAQQQLNLQNQAAAMSQPGMAMPTTLGGGTSQVATVSYPSARGGGQGVSTAAANQKQRVFTGTVTKLHENFGFIDEDVFFQTNCVKGVVPKVGDRVFVEASYNPAMPFKWNATRVQVLSNAQPPNMGNSAAAQAAMNQQQQLNAMQQAAKTMGLGAMGPAPGGAAGLLGGVNPLQLAATVSAINNASNLMGSLANRSGMGGPGGRGRGMMKGSGVGRSNFGGESRFSEDRDRGRERERERERREKRDIIRRRSRSSSPSSRTRSPKRARPVRPPPRYVVQAPRFVLTLKEASVMTLRSKYVNMYIPSDFFNSNSPWVDNLPLNRPFGLGQSSKFHVMHKEVSPLTPETAVLDPPDADHKFCAKVMLLTCLSLDDLYSKSCALAQDAPESQDSFQHPTRLVQFLVGTRGKNEPMAIGGPWSPSQDGADPEDNPQVLIKTAIRTTKALTGIDLSKCTQWYRFAEIRYLRAETSTKPARVETVVLFLPDVWRCAPTRLDWMNLQKAYTQKLQKKLNPDAEETEEPQEEGEPKKEPTHFSLLDPKSLKLQELRDELDSRALSSKGLKSQLIARLTKALLLEEEADVIDKAQKEKEEEERKAQEEVEEKEKEKKDAAQKKEDEEQERKKKKERQQLEKRYTLPESPAIIVHPNTVAKSGKFDCSVMTLSVLLDYRPEDNKEHSFEVSLFAELFNEMLMRDFGFTIYKALAAAPPKVEEEKKKKDPKEKDSKDKDSKDKKSDVSGLWMFVKKSWIRRDVL</sequence>
<evidence type="ECO:0000256" key="2">
    <source>
        <dbReference type="ARBA" id="ARBA00022490"/>
    </source>
</evidence>
<evidence type="ECO:0000256" key="3">
    <source>
        <dbReference type="ARBA" id="ARBA00022553"/>
    </source>
</evidence>
<dbReference type="Pfam" id="PF02037">
    <property type="entry name" value="SAP"/>
    <property type="match status" value="1"/>
</dbReference>
<evidence type="ECO:0000313" key="7">
    <source>
        <dbReference type="EMBL" id="KAK7112745.1"/>
    </source>
</evidence>
<accession>A0AAN9GN58</accession>
<dbReference type="Pfam" id="PF14443">
    <property type="entry name" value="DBC1"/>
    <property type="match status" value="1"/>
</dbReference>
<evidence type="ECO:0000256" key="5">
    <source>
        <dbReference type="SAM" id="MobiDB-lite"/>
    </source>
</evidence>
<evidence type="ECO:0000313" key="8">
    <source>
        <dbReference type="Proteomes" id="UP001374579"/>
    </source>
</evidence>
<dbReference type="GO" id="GO:0005737">
    <property type="term" value="C:cytoplasm"/>
    <property type="evidence" value="ECO:0007669"/>
    <property type="project" value="UniProtKB-SubCell"/>
</dbReference>
<comment type="caution">
    <text evidence="7">The sequence shown here is derived from an EMBL/GenBank/DDBJ whole genome shotgun (WGS) entry which is preliminary data.</text>
</comment>
<evidence type="ECO:0000256" key="1">
    <source>
        <dbReference type="ARBA" id="ARBA00004496"/>
    </source>
</evidence>